<evidence type="ECO:0000256" key="2">
    <source>
        <dbReference type="ARBA" id="ARBA00008789"/>
    </source>
</evidence>
<dbReference type="PANTHER" id="PTHR16024">
    <property type="entry name" value="XK-RELATED PROTEIN"/>
    <property type="match status" value="1"/>
</dbReference>
<protein>
    <submittedName>
        <fullName evidence="9">Uncharacterized protein</fullName>
    </submittedName>
</protein>
<feature type="transmembrane region" description="Helical" evidence="7">
    <location>
        <begin position="38"/>
        <end position="59"/>
    </location>
</feature>
<evidence type="ECO:0000313" key="10">
    <source>
        <dbReference type="Proteomes" id="UP001162640"/>
    </source>
</evidence>
<feature type="transmembrane region" description="Helical" evidence="7">
    <location>
        <begin position="250"/>
        <end position="269"/>
    </location>
</feature>
<sequence length="369" mass="41447">MKKRQIFWLCMDALSALADQSSDIFMLTDYYTNDDIDFFVIGLIAMIFPVLVMGGFIIFSYNDEPWWQICTNLIPGVNTFVNAGVALKEDDPKSQAFSLGRFLEALLEAGPQTLLQAFVALRRPEGLNLYVLYPSLVLSLFSVSKTLVTVFVNNNVNNKSKLEHYPTKVRVFLLGLSFTLCEMVSRVFSIALLGYFCGGAPMAGLLGGETVFLGLWTWKFYDYSNWVMYSLMRPITSFGCLEDFTYKHFLGLRLFVLAVYAVMPFLVRFEGVELIESPDDGIPAFFFGAMVISTTLWVLLMPAFVNTVDNLEINLVDYTPDRFTDCRHPLEVKKPSQSAVNSREGICGCLCNPRVGEVAEEVSDVATMV</sequence>
<keyword evidence="6 7" id="KW-0472">Membrane</keyword>
<comment type="caution">
    <text evidence="9">The sequence shown here is derived from an EMBL/GenBank/DDBJ whole genome shotgun (WGS) entry which is preliminary data.</text>
</comment>
<dbReference type="GO" id="GO:0005886">
    <property type="term" value="C:plasma membrane"/>
    <property type="evidence" value="ECO:0007669"/>
    <property type="project" value="UniProtKB-SubCell"/>
</dbReference>
<reference evidence="10" key="1">
    <citation type="journal article" date="2023" name="Commun. Biol.">
        <title>Genome analysis of Parmales, the sister group of diatoms, reveals the evolutionary specialization of diatoms from phago-mixotrophs to photoautotrophs.</title>
        <authorList>
            <person name="Ban H."/>
            <person name="Sato S."/>
            <person name="Yoshikawa S."/>
            <person name="Yamada K."/>
            <person name="Nakamura Y."/>
            <person name="Ichinomiya M."/>
            <person name="Sato N."/>
            <person name="Blanc-Mathieu R."/>
            <person name="Endo H."/>
            <person name="Kuwata A."/>
            <person name="Ogata H."/>
        </authorList>
    </citation>
    <scope>NUCLEOTIDE SEQUENCE [LARGE SCALE GENOMIC DNA]</scope>
</reference>
<feature type="transmembrane region" description="Helical" evidence="7">
    <location>
        <begin position="172"/>
        <end position="196"/>
    </location>
</feature>
<dbReference type="PANTHER" id="PTHR16024:SF6">
    <property type="entry name" value="XK-RELATED PROTEIN"/>
    <property type="match status" value="1"/>
</dbReference>
<feature type="chain" id="PRO_5040812026" evidence="8">
    <location>
        <begin position="19"/>
        <end position="369"/>
    </location>
</feature>
<keyword evidence="4 7" id="KW-0812">Transmembrane</keyword>
<comment type="similarity">
    <text evidence="2">Belongs to the XK family.</text>
</comment>
<feature type="transmembrane region" description="Helical" evidence="7">
    <location>
        <begin position="203"/>
        <end position="221"/>
    </location>
</feature>
<keyword evidence="5 7" id="KW-1133">Transmembrane helix</keyword>
<accession>A0A9W7EFN4</accession>
<feature type="transmembrane region" description="Helical" evidence="7">
    <location>
        <begin position="130"/>
        <end position="152"/>
    </location>
</feature>
<evidence type="ECO:0000256" key="6">
    <source>
        <dbReference type="ARBA" id="ARBA00023136"/>
    </source>
</evidence>
<dbReference type="InterPro" id="IPR050895">
    <property type="entry name" value="XK-related_scramblase"/>
</dbReference>
<evidence type="ECO:0000256" key="4">
    <source>
        <dbReference type="ARBA" id="ARBA00022692"/>
    </source>
</evidence>
<keyword evidence="8" id="KW-0732">Signal</keyword>
<comment type="subcellular location">
    <subcellularLocation>
        <location evidence="1">Cell membrane</location>
        <topology evidence="1">Multi-pass membrane protein</topology>
    </subcellularLocation>
</comment>
<evidence type="ECO:0000256" key="8">
    <source>
        <dbReference type="SAM" id="SignalP"/>
    </source>
</evidence>
<evidence type="ECO:0000313" key="9">
    <source>
        <dbReference type="EMBL" id="GMH74818.1"/>
    </source>
</evidence>
<dbReference type="InterPro" id="IPR018629">
    <property type="entry name" value="XK-rel"/>
</dbReference>
<organism evidence="9 10">
    <name type="scientific">Triparma laevis f. inornata</name>
    <dbReference type="NCBI Taxonomy" id="1714386"/>
    <lineage>
        <taxon>Eukaryota</taxon>
        <taxon>Sar</taxon>
        <taxon>Stramenopiles</taxon>
        <taxon>Ochrophyta</taxon>
        <taxon>Bolidophyceae</taxon>
        <taxon>Parmales</taxon>
        <taxon>Triparmaceae</taxon>
        <taxon>Triparma</taxon>
    </lineage>
</organism>
<gene>
    <name evidence="9" type="ORF">TL16_g06565</name>
</gene>
<dbReference type="AlphaFoldDB" id="A0A9W7EFN4"/>
<evidence type="ECO:0000256" key="7">
    <source>
        <dbReference type="SAM" id="Phobius"/>
    </source>
</evidence>
<dbReference type="EMBL" id="BLQM01000199">
    <property type="protein sequence ID" value="GMH74818.1"/>
    <property type="molecule type" value="Genomic_DNA"/>
</dbReference>
<name>A0A9W7EFN4_9STRA</name>
<feature type="signal peptide" evidence="8">
    <location>
        <begin position="1"/>
        <end position="18"/>
    </location>
</feature>
<evidence type="ECO:0000256" key="5">
    <source>
        <dbReference type="ARBA" id="ARBA00022989"/>
    </source>
</evidence>
<proteinExistence type="inferred from homology"/>
<feature type="transmembrane region" description="Helical" evidence="7">
    <location>
        <begin position="281"/>
        <end position="305"/>
    </location>
</feature>
<dbReference type="Proteomes" id="UP001162640">
    <property type="component" value="Unassembled WGS sequence"/>
</dbReference>
<keyword evidence="3" id="KW-1003">Cell membrane</keyword>
<evidence type="ECO:0000256" key="1">
    <source>
        <dbReference type="ARBA" id="ARBA00004651"/>
    </source>
</evidence>
<dbReference type="Pfam" id="PF09815">
    <property type="entry name" value="XK-related"/>
    <property type="match status" value="1"/>
</dbReference>
<evidence type="ECO:0000256" key="3">
    <source>
        <dbReference type="ARBA" id="ARBA00022475"/>
    </source>
</evidence>